<gene>
    <name evidence="2" type="ORF">EV386_1494</name>
</gene>
<feature type="coiled-coil region" evidence="1">
    <location>
        <begin position="358"/>
        <end position="427"/>
    </location>
</feature>
<feature type="coiled-coil region" evidence="1">
    <location>
        <begin position="82"/>
        <end position="189"/>
    </location>
</feature>
<evidence type="ECO:0000256" key="1">
    <source>
        <dbReference type="SAM" id="Coils"/>
    </source>
</evidence>
<reference evidence="2 3" key="1">
    <citation type="submission" date="2019-02" db="EMBL/GenBank/DDBJ databases">
        <title>Sequencing the genomes of 1000 actinobacteria strains.</title>
        <authorList>
            <person name="Klenk H.-P."/>
        </authorList>
    </citation>
    <scope>NUCLEOTIDE SEQUENCE [LARGE SCALE GENOMIC DNA]</scope>
    <source>
        <strain evidence="2 3">DSM 16932</strain>
    </source>
</reference>
<organism evidence="2 3">
    <name type="scientific">Xylanimonas ulmi</name>
    <dbReference type="NCBI Taxonomy" id="228973"/>
    <lineage>
        <taxon>Bacteria</taxon>
        <taxon>Bacillati</taxon>
        <taxon>Actinomycetota</taxon>
        <taxon>Actinomycetes</taxon>
        <taxon>Micrococcales</taxon>
        <taxon>Promicromonosporaceae</taxon>
        <taxon>Xylanimonas</taxon>
    </lineage>
</organism>
<proteinExistence type="predicted"/>
<dbReference type="RefSeq" id="WP_130413714.1">
    <property type="nucleotide sequence ID" value="NZ_SGWX01000001.1"/>
</dbReference>
<dbReference type="PIRSF" id="PIRSF005850">
    <property type="entry name" value="UCP005850"/>
    <property type="match status" value="1"/>
</dbReference>
<dbReference type="AlphaFoldDB" id="A0A4Q7M2L3"/>
<dbReference type="EMBL" id="SGWX01000001">
    <property type="protein sequence ID" value="RZS61203.1"/>
    <property type="molecule type" value="Genomic_DNA"/>
</dbReference>
<protein>
    <recommendedName>
        <fullName evidence="4">DUF2130 domain-containing protein</fullName>
    </recommendedName>
</protein>
<dbReference type="InterPro" id="IPR019219">
    <property type="entry name" value="DUF2130"/>
</dbReference>
<evidence type="ECO:0000313" key="2">
    <source>
        <dbReference type="EMBL" id="RZS61203.1"/>
    </source>
</evidence>
<name>A0A4Q7M2L3_9MICO</name>
<dbReference type="Proteomes" id="UP000293852">
    <property type="component" value="Unassembled WGS sequence"/>
</dbReference>
<dbReference type="OrthoDB" id="3224137at2"/>
<evidence type="ECO:0000313" key="3">
    <source>
        <dbReference type="Proteomes" id="UP000293852"/>
    </source>
</evidence>
<keyword evidence="3" id="KW-1185">Reference proteome</keyword>
<sequence>MTHEITCPHCKKAFTVDEAGYASIVAQVRSAEFQAEVHERLAAAESAAAADKDNALAVATAQAAAALQQAEAGSAARIAELKTALDAAAVREKQRLETAEAQAAATLRSQTADKDAQIARLKAELDAAETGKRLAVQETIAQKDARIAELTAAVNEAATKQSLAVVEAVSAAERERDALQAKLDAAAAEAALHATAARDAHAKEVALLNETIQMHKDFKARLSTKMLGETLEQHCEMSFEELRATAFQTATFGKDNDASSGSKGDYIFRDFADGVEFVSIMFEMKNEADTTATKKRNADFYRELDKDRREKGCEHAVLVSMLEPESDLFNRGIVDVSHEYEKMYVIRPQFFIPMITLLRNAAQDSIKVRTELERIQQQNVDITNFEESLKSFQDQFKKRVGNARSQYESAIKAIDNAIKDLEKIKEAMRLWSQHLDLADRGLDEVTIRKLTRGNPTMTARFAALALEADEPTG</sequence>
<accession>A0A4Q7M2L3</accession>
<evidence type="ECO:0008006" key="4">
    <source>
        <dbReference type="Google" id="ProtNLM"/>
    </source>
</evidence>
<comment type="caution">
    <text evidence="2">The sequence shown here is derived from an EMBL/GenBank/DDBJ whole genome shotgun (WGS) entry which is preliminary data.</text>
</comment>
<keyword evidence="1" id="KW-0175">Coiled coil</keyword>
<dbReference type="Pfam" id="PF09903">
    <property type="entry name" value="DUF2130"/>
    <property type="match status" value="1"/>
</dbReference>